<comment type="caution">
    <text evidence="1">The sequence shown here is derived from an EMBL/GenBank/DDBJ whole genome shotgun (WGS) entry which is preliminary data.</text>
</comment>
<dbReference type="Proteomes" id="UP000052068">
    <property type="component" value="Unassembled WGS sequence"/>
</dbReference>
<reference evidence="1 2" key="1">
    <citation type="submission" date="2015-03" db="EMBL/GenBank/DDBJ databases">
        <title>Draft Genome Sequences of Agrobacterium nepotum Strain 39/7T (= CFBP 7436T = LMG 26435T) and Agrobacterium sp. Strain KFB 330 (= CFBP 8308 = LMG 28674).</title>
        <authorList>
            <person name="Kuzmanovic N."/>
            <person name="Pulawska J."/>
            <person name="Obradovic A."/>
        </authorList>
    </citation>
    <scope>NUCLEOTIDE SEQUENCE [LARGE SCALE GENOMIC DNA]</scope>
    <source>
        <strain evidence="1 2">39/7</strain>
    </source>
</reference>
<evidence type="ECO:0000313" key="2">
    <source>
        <dbReference type="Proteomes" id="UP000052068"/>
    </source>
</evidence>
<evidence type="ECO:0008006" key="3">
    <source>
        <dbReference type="Google" id="ProtNLM"/>
    </source>
</evidence>
<dbReference type="InterPro" id="IPR025332">
    <property type="entry name" value="DUF4238"/>
</dbReference>
<keyword evidence="2" id="KW-1185">Reference proteome</keyword>
<sequence>MQKQQHYIPKCYSKYFANNDGYVYLRDMWQDSCFPIKPINALKQGYIYTQPVHAEQRFDNAIENFFSMGIESTWPSIVEAIKSKKPLDNDLWGQLIQFMLSMRVRVPNTMKAVLFVLRAYAISVADQLPLSDSLKSLFKTLKPSFDGEPTFADLVSERIVSVPIDPHRALISFEKLIRSNHAVLSIWGNPKFLHNLTKVDFISSDNPFVSHIYRRNIREIVPYSYSNQEDIEIIFPITSRILLLLNTRKSNDTQHYPVKNEDTIHGLNEKISLYSDRYIFGRNREQLLTTADFSTTAPVPRQQRAIIKNGVVHDMEFTFGDPLRERAKWRYDFEK</sequence>
<protein>
    <recommendedName>
        <fullName evidence="3">DUF4238 domain-containing protein</fullName>
    </recommendedName>
</protein>
<dbReference type="RefSeq" id="WP_045022613.1">
    <property type="nucleotide sequence ID" value="NZ_JWJH01000017.1"/>
</dbReference>
<evidence type="ECO:0000313" key="1">
    <source>
        <dbReference type="EMBL" id="KJF66397.1"/>
    </source>
</evidence>
<dbReference type="EMBL" id="JWJH01000017">
    <property type="protein sequence ID" value="KJF66397.1"/>
    <property type="molecule type" value="Genomic_DNA"/>
</dbReference>
<proteinExistence type="predicted"/>
<dbReference type="Pfam" id="PF14022">
    <property type="entry name" value="DUF4238"/>
    <property type="match status" value="1"/>
</dbReference>
<gene>
    <name evidence="1" type="ORF">RS75_17590</name>
</gene>
<accession>A0ABR5CP65</accession>
<name>A0ABR5CP65_9HYPH</name>
<organism evidence="1 2">
    <name type="scientific">Rhizobium nepotum 39/7</name>
    <dbReference type="NCBI Taxonomy" id="1368418"/>
    <lineage>
        <taxon>Bacteria</taxon>
        <taxon>Pseudomonadati</taxon>
        <taxon>Pseudomonadota</taxon>
        <taxon>Alphaproteobacteria</taxon>
        <taxon>Hyphomicrobiales</taxon>
        <taxon>Rhizobiaceae</taxon>
        <taxon>Rhizobium/Agrobacterium group</taxon>
        <taxon>Rhizobium</taxon>
    </lineage>
</organism>